<evidence type="ECO:0000313" key="4">
    <source>
        <dbReference type="Proteomes" id="UP000317421"/>
    </source>
</evidence>
<comment type="caution">
    <text evidence="3">The sequence shown here is derived from an EMBL/GenBank/DDBJ whole genome shotgun (WGS) entry which is preliminary data.</text>
</comment>
<name>A0A5C6AJB7_9BACT</name>
<keyword evidence="4" id="KW-1185">Reference proteome</keyword>
<evidence type="ECO:0000313" key="3">
    <source>
        <dbReference type="EMBL" id="TWU00143.1"/>
    </source>
</evidence>
<dbReference type="Gene3D" id="3.20.20.70">
    <property type="entry name" value="Aldolase class I"/>
    <property type="match status" value="1"/>
</dbReference>
<dbReference type="PANTHER" id="PTHR35882:SF2">
    <property type="entry name" value="PELA"/>
    <property type="match status" value="1"/>
</dbReference>
<keyword evidence="1" id="KW-0732">Signal</keyword>
<dbReference type="InterPro" id="IPR017853">
    <property type="entry name" value="GH"/>
</dbReference>
<sequence length="349" mass="38482" precursor="true">MYRPLVALLFAASLPAHAETFPTADGPVEVDNWAYLLQRAEPARLAAARHDLLVIDFARFGDGASKFTPQEIHDMQHSSDGPGGDGQRKVVVSYLSIGEASDFRDHWRAEWTRNGSANQPLTAAAPAWLGPFNPDWPESRKVRYWDPEWQAVIFNDAKTGWLDQIVAQGFDGAYLDIVDAYYFWGNESSGGGTSPAAKRPGDPADGQDAARRMARFIVEMTRHARQSHPKFFVIPQNGEFLLNDLRHGSAPEPGDDALAAEYLDAIAAIGIEDTYYRGDDDENNRLAIDTDKVAVLKQDFLAAGKPVLVVDYINQPAKVADFQKRARADGFIPYAAPTRALDRLAAPAR</sequence>
<dbReference type="PANTHER" id="PTHR35882">
    <property type="entry name" value="PELA"/>
    <property type="match status" value="1"/>
</dbReference>
<accession>A0A5C6AJB7</accession>
<dbReference type="RefSeq" id="WP_146443743.1">
    <property type="nucleotide sequence ID" value="NZ_SJPR01000001.1"/>
</dbReference>
<dbReference type="EMBL" id="SJPR01000001">
    <property type="protein sequence ID" value="TWU00143.1"/>
    <property type="molecule type" value="Genomic_DNA"/>
</dbReference>
<dbReference type="Proteomes" id="UP000317421">
    <property type="component" value="Unassembled WGS sequence"/>
</dbReference>
<reference evidence="3 4" key="1">
    <citation type="submission" date="2019-02" db="EMBL/GenBank/DDBJ databases">
        <title>Deep-cultivation of Planctomycetes and their phenomic and genomic characterization uncovers novel biology.</title>
        <authorList>
            <person name="Wiegand S."/>
            <person name="Jogler M."/>
            <person name="Boedeker C."/>
            <person name="Pinto D."/>
            <person name="Vollmers J."/>
            <person name="Rivas-Marin E."/>
            <person name="Kohn T."/>
            <person name="Peeters S.H."/>
            <person name="Heuer A."/>
            <person name="Rast P."/>
            <person name="Oberbeckmann S."/>
            <person name="Bunk B."/>
            <person name="Jeske O."/>
            <person name="Meyerdierks A."/>
            <person name="Storesund J.E."/>
            <person name="Kallscheuer N."/>
            <person name="Luecker S."/>
            <person name="Lage O.M."/>
            <person name="Pohl T."/>
            <person name="Merkel B.J."/>
            <person name="Hornburger P."/>
            <person name="Mueller R.-W."/>
            <person name="Bruemmer F."/>
            <person name="Labrenz M."/>
            <person name="Spormann A.M."/>
            <person name="Op Den Camp H."/>
            <person name="Overmann J."/>
            <person name="Amann R."/>
            <person name="Jetten M.S.M."/>
            <person name="Mascher T."/>
            <person name="Medema M.H."/>
            <person name="Devos D.P."/>
            <person name="Kaster A.-K."/>
            <person name="Ovreas L."/>
            <person name="Rohde M."/>
            <person name="Galperin M.Y."/>
            <person name="Jogler C."/>
        </authorList>
    </citation>
    <scope>NUCLEOTIDE SEQUENCE [LARGE SCALE GENOMIC DNA]</scope>
    <source>
        <strain evidence="3 4">Pla108</strain>
    </source>
</reference>
<dbReference type="AlphaFoldDB" id="A0A5C6AJB7"/>
<dbReference type="SUPFAM" id="SSF51445">
    <property type="entry name" value="(Trans)glycosidases"/>
    <property type="match status" value="1"/>
</dbReference>
<dbReference type="Pfam" id="PF03537">
    <property type="entry name" value="Glyco_hydro_114"/>
    <property type="match status" value="1"/>
</dbReference>
<evidence type="ECO:0000259" key="2">
    <source>
        <dbReference type="Pfam" id="PF03537"/>
    </source>
</evidence>
<dbReference type="InterPro" id="IPR013785">
    <property type="entry name" value="Aldolase_TIM"/>
</dbReference>
<proteinExistence type="predicted"/>
<gene>
    <name evidence="3" type="ORF">Pla108_10870</name>
</gene>
<feature type="signal peptide" evidence="1">
    <location>
        <begin position="1"/>
        <end position="18"/>
    </location>
</feature>
<feature type="chain" id="PRO_5022720985" description="Glycoside-hydrolase family GH114 TIM-barrel domain-containing protein" evidence="1">
    <location>
        <begin position="19"/>
        <end position="349"/>
    </location>
</feature>
<dbReference type="OrthoDB" id="30037at2"/>
<dbReference type="InterPro" id="IPR004352">
    <property type="entry name" value="GH114_TIM-barrel"/>
</dbReference>
<evidence type="ECO:0000256" key="1">
    <source>
        <dbReference type="SAM" id="SignalP"/>
    </source>
</evidence>
<organism evidence="3 4">
    <name type="scientific">Botrimarina colliarenosi</name>
    <dbReference type="NCBI Taxonomy" id="2528001"/>
    <lineage>
        <taxon>Bacteria</taxon>
        <taxon>Pseudomonadati</taxon>
        <taxon>Planctomycetota</taxon>
        <taxon>Planctomycetia</taxon>
        <taxon>Pirellulales</taxon>
        <taxon>Lacipirellulaceae</taxon>
        <taxon>Botrimarina</taxon>
    </lineage>
</organism>
<protein>
    <recommendedName>
        <fullName evidence="2">Glycoside-hydrolase family GH114 TIM-barrel domain-containing protein</fullName>
    </recommendedName>
</protein>
<feature type="domain" description="Glycoside-hydrolase family GH114 TIM-barrel" evidence="2">
    <location>
        <begin position="86"/>
        <end position="342"/>
    </location>
</feature>